<comment type="subcellular location">
    <subcellularLocation>
        <location evidence="1">Membrane</location>
        <topology evidence="1">Multi-pass membrane protein</topology>
    </subcellularLocation>
</comment>
<keyword evidence="2 5" id="KW-0812">Transmembrane</keyword>
<organism evidence="7">
    <name type="scientific">mine drainage metagenome</name>
    <dbReference type="NCBI Taxonomy" id="410659"/>
    <lineage>
        <taxon>unclassified sequences</taxon>
        <taxon>metagenomes</taxon>
        <taxon>ecological metagenomes</taxon>
    </lineage>
</organism>
<evidence type="ECO:0000256" key="4">
    <source>
        <dbReference type="ARBA" id="ARBA00023136"/>
    </source>
</evidence>
<proteinExistence type="predicted"/>
<feature type="transmembrane region" description="Helical" evidence="5">
    <location>
        <begin position="125"/>
        <end position="149"/>
    </location>
</feature>
<comment type="caution">
    <text evidence="7">The sequence shown here is derived from an EMBL/GenBank/DDBJ whole genome shotgun (WGS) entry which is preliminary data.</text>
</comment>
<protein>
    <submittedName>
        <fullName evidence="7">ABC-2 type transporter</fullName>
    </submittedName>
</protein>
<gene>
    <name evidence="7" type="ORF">B1A_04700</name>
</gene>
<sequence>MLEIKEFFREKDAVIFTAALPAVMLILFAAIFHFKAPGTNVPAAEIYTTGLMAGGVASTSFVSMAVAIAVERDTGGLKRLAGTPMPRSAYFIGKVVRVVVVSVIEIALLLLIGVVFYHVKLPRTVALWWTLIWVTLLGSAVMGVLGVAISSLPRSSRSAP</sequence>
<dbReference type="AlphaFoldDB" id="T1BVM5"/>
<evidence type="ECO:0000313" key="7">
    <source>
        <dbReference type="EMBL" id="EQD73937.1"/>
    </source>
</evidence>
<dbReference type="Pfam" id="PF01061">
    <property type="entry name" value="ABC2_membrane"/>
    <property type="match status" value="1"/>
</dbReference>
<accession>T1BVM5</accession>
<feature type="transmembrane region" description="Helical" evidence="5">
    <location>
        <begin position="95"/>
        <end position="119"/>
    </location>
</feature>
<dbReference type="PANTHER" id="PTHR43229:SF2">
    <property type="entry name" value="NODULATION PROTEIN J"/>
    <property type="match status" value="1"/>
</dbReference>
<reference evidence="7" key="1">
    <citation type="submission" date="2013-08" db="EMBL/GenBank/DDBJ databases">
        <authorList>
            <person name="Mendez C."/>
            <person name="Richter M."/>
            <person name="Ferrer M."/>
            <person name="Sanchez J."/>
        </authorList>
    </citation>
    <scope>NUCLEOTIDE SEQUENCE</scope>
</reference>
<evidence type="ECO:0000259" key="6">
    <source>
        <dbReference type="Pfam" id="PF01061"/>
    </source>
</evidence>
<dbReference type="GO" id="GO:0140359">
    <property type="term" value="F:ABC-type transporter activity"/>
    <property type="evidence" value="ECO:0007669"/>
    <property type="project" value="InterPro"/>
</dbReference>
<feature type="non-terminal residue" evidence="7">
    <location>
        <position position="160"/>
    </location>
</feature>
<name>T1BVM5_9ZZZZ</name>
<dbReference type="InterPro" id="IPR051784">
    <property type="entry name" value="Nod_factor_ABC_transporter"/>
</dbReference>
<evidence type="ECO:0000256" key="2">
    <source>
        <dbReference type="ARBA" id="ARBA00022692"/>
    </source>
</evidence>
<evidence type="ECO:0000256" key="1">
    <source>
        <dbReference type="ARBA" id="ARBA00004141"/>
    </source>
</evidence>
<feature type="transmembrane region" description="Helical" evidence="5">
    <location>
        <begin position="46"/>
        <end position="70"/>
    </location>
</feature>
<reference evidence="7" key="2">
    <citation type="journal article" date="2014" name="ISME J.">
        <title>Microbial stratification in low pH oxic and suboxic macroscopic growths along an acid mine drainage.</title>
        <authorList>
            <person name="Mendez-Garcia C."/>
            <person name="Mesa V."/>
            <person name="Sprenger R.R."/>
            <person name="Richter M."/>
            <person name="Diez M.S."/>
            <person name="Solano J."/>
            <person name="Bargiela R."/>
            <person name="Golyshina O.V."/>
            <person name="Manteca A."/>
            <person name="Ramos J.L."/>
            <person name="Gallego J.R."/>
            <person name="Llorente I."/>
            <person name="Martins Dos Santos V.A."/>
            <person name="Jensen O.N."/>
            <person name="Pelaez A.I."/>
            <person name="Sanchez J."/>
            <person name="Ferrer M."/>
        </authorList>
    </citation>
    <scope>NUCLEOTIDE SEQUENCE</scope>
</reference>
<evidence type="ECO:0000256" key="3">
    <source>
        <dbReference type="ARBA" id="ARBA00022989"/>
    </source>
</evidence>
<feature type="domain" description="ABC-2 type transporter transmembrane" evidence="6">
    <location>
        <begin position="3"/>
        <end position="156"/>
    </location>
</feature>
<dbReference type="EMBL" id="AUZX01003426">
    <property type="protein sequence ID" value="EQD73937.1"/>
    <property type="molecule type" value="Genomic_DNA"/>
</dbReference>
<keyword evidence="3 5" id="KW-1133">Transmembrane helix</keyword>
<dbReference type="PANTHER" id="PTHR43229">
    <property type="entry name" value="NODULATION PROTEIN J"/>
    <property type="match status" value="1"/>
</dbReference>
<evidence type="ECO:0000256" key="5">
    <source>
        <dbReference type="SAM" id="Phobius"/>
    </source>
</evidence>
<keyword evidence="4 5" id="KW-0472">Membrane</keyword>
<dbReference type="GO" id="GO:0016020">
    <property type="term" value="C:membrane"/>
    <property type="evidence" value="ECO:0007669"/>
    <property type="project" value="UniProtKB-SubCell"/>
</dbReference>
<feature type="transmembrane region" description="Helical" evidence="5">
    <location>
        <begin position="12"/>
        <end position="34"/>
    </location>
</feature>
<dbReference type="InterPro" id="IPR013525">
    <property type="entry name" value="ABC2_TM"/>
</dbReference>